<proteinExistence type="predicted"/>
<dbReference type="AlphaFoldDB" id="A0A2G9GZN1"/>
<feature type="signal peptide" evidence="2">
    <location>
        <begin position="1"/>
        <end position="25"/>
    </location>
</feature>
<evidence type="ECO:0000256" key="2">
    <source>
        <dbReference type="SAM" id="SignalP"/>
    </source>
</evidence>
<dbReference type="OrthoDB" id="689613at2759"/>
<protein>
    <submittedName>
        <fullName evidence="3">Uncharacterized protein</fullName>
    </submittedName>
</protein>
<accession>A0A2G9GZN1</accession>
<keyword evidence="2" id="KW-0732">Signal</keyword>
<dbReference type="EMBL" id="NKXS01003142">
    <property type="protein sequence ID" value="PIN10747.1"/>
    <property type="molecule type" value="Genomic_DNA"/>
</dbReference>
<gene>
    <name evidence="3" type="ORF">CDL12_16646</name>
</gene>
<feature type="region of interest" description="Disordered" evidence="1">
    <location>
        <begin position="42"/>
        <end position="118"/>
    </location>
</feature>
<name>A0A2G9GZN1_9LAMI</name>
<reference evidence="4" key="1">
    <citation type="journal article" date="2018" name="Gigascience">
        <title>Genome assembly of the Pink Ipe (Handroanthus impetiginosus, Bignoniaceae), a highly valued, ecologically keystone Neotropical timber forest tree.</title>
        <authorList>
            <person name="Silva-Junior O.B."/>
            <person name="Grattapaglia D."/>
            <person name="Novaes E."/>
            <person name="Collevatti R.G."/>
        </authorList>
    </citation>
    <scope>NUCLEOTIDE SEQUENCE [LARGE SCALE GENOMIC DNA]</scope>
    <source>
        <strain evidence="4">cv. UFG-1</strain>
    </source>
</reference>
<dbReference type="InterPro" id="IPR053313">
    <property type="entry name" value="RGF"/>
</dbReference>
<organism evidence="3 4">
    <name type="scientific">Handroanthus impetiginosus</name>
    <dbReference type="NCBI Taxonomy" id="429701"/>
    <lineage>
        <taxon>Eukaryota</taxon>
        <taxon>Viridiplantae</taxon>
        <taxon>Streptophyta</taxon>
        <taxon>Embryophyta</taxon>
        <taxon>Tracheophyta</taxon>
        <taxon>Spermatophyta</taxon>
        <taxon>Magnoliopsida</taxon>
        <taxon>eudicotyledons</taxon>
        <taxon>Gunneridae</taxon>
        <taxon>Pentapetalae</taxon>
        <taxon>asterids</taxon>
        <taxon>lamiids</taxon>
        <taxon>Lamiales</taxon>
        <taxon>Bignoniaceae</taxon>
        <taxon>Crescentiina</taxon>
        <taxon>Tabebuia alliance</taxon>
        <taxon>Handroanthus</taxon>
    </lineage>
</organism>
<sequence length="118" mass="13370">MGFRHVAPATVIDVLLCFSYHACNGARILGVIHDDPTTEFYQKNDQKHDAGSLSTNALGEAKMRNKFEKKEIRNELNSRKTEALASVSRRVNRKKRGEKEPGFNLDYLPPKTHPPVHN</sequence>
<evidence type="ECO:0000313" key="3">
    <source>
        <dbReference type="EMBL" id="PIN10747.1"/>
    </source>
</evidence>
<dbReference type="Proteomes" id="UP000231279">
    <property type="component" value="Unassembled WGS sequence"/>
</dbReference>
<evidence type="ECO:0000313" key="4">
    <source>
        <dbReference type="Proteomes" id="UP000231279"/>
    </source>
</evidence>
<comment type="caution">
    <text evidence="3">The sequence shown here is derived from an EMBL/GenBank/DDBJ whole genome shotgun (WGS) entry which is preliminary data.</text>
</comment>
<evidence type="ECO:0000256" key="1">
    <source>
        <dbReference type="SAM" id="MobiDB-lite"/>
    </source>
</evidence>
<dbReference type="PANTHER" id="PTHR34961:SF1">
    <property type="entry name" value="ROOT MERISTEM GROWTH FACTOR 10"/>
    <property type="match status" value="1"/>
</dbReference>
<feature type="compositionally biased region" description="Basic and acidic residues" evidence="1">
    <location>
        <begin position="61"/>
        <end position="82"/>
    </location>
</feature>
<dbReference type="PANTHER" id="PTHR34961">
    <property type="entry name" value="TRANSMEMBRANE PROTEIN"/>
    <property type="match status" value="1"/>
</dbReference>
<feature type="chain" id="PRO_5013553668" evidence="2">
    <location>
        <begin position="26"/>
        <end position="118"/>
    </location>
</feature>
<keyword evidence="4" id="KW-1185">Reference proteome</keyword>